<dbReference type="STRING" id="1539051.AL01_08250"/>
<organism evidence="2 3">
    <name type="scientific">Bombella intestini</name>
    <dbReference type="NCBI Taxonomy" id="1539051"/>
    <lineage>
        <taxon>Bacteria</taxon>
        <taxon>Pseudomonadati</taxon>
        <taxon>Pseudomonadota</taxon>
        <taxon>Alphaproteobacteria</taxon>
        <taxon>Acetobacterales</taxon>
        <taxon>Acetobacteraceae</taxon>
        <taxon>Bombella</taxon>
    </lineage>
</organism>
<evidence type="ECO:0000313" key="3">
    <source>
        <dbReference type="Proteomes" id="UP000200980"/>
    </source>
</evidence>
<dbReference type="EMBL" id="JATM01000005">
    <property type="protein sequence ID" value="OOL17314.1"/>
    <property type="molecule type" value="Genomic_DNA"/>
</dbReference>
<protein>
    <submittedName>
        <fullName evidence="2">Uncharacterized protein</fullName>
    </submittedName>
</protein>
<feature type="compositionally biased region" description="Basic and acidic residues" evidence="1">
    <location>
        <begin position="1"/>
        <end position="10"/>
    </location>
</feature>
<dbReference type="RefSeq" id="WP_077397031.1">
    <property type="nucleotide sequence ID" value="NZ_JATM01000005.1"/>
</dbReference>
<evidence type="ECO:0000313" key="2">
    <source>
        <dbReference type="EMBL" id="OOL17314.1"/>
    </source>
</evidence>
<keyword evidence="3" id="KW-1185">Reference proteome</keyword>
<dbReference type="Proteomes" id="UP000200980">
    <property type="component" value="Unassembled WGS sequence"/>
</dbReference>
<dbReference type="AlphaFoldDB" id="A0A1S8GN88"/>
<reference evidence="2 3" key="1">
    <citation type="journal article" date="2016" name="PLoS ONE">
        <title>Whole-Genome Sequence Analysis of Bombella intestini LMG 28161T, a Novel Acetic Acid Bacterium Isolated from the Crop of a Red-Tailed Bumble Bee, Bombus lapidarius.</title>
        <authorList>
            <person name="Li L."/>
            <person name="Illeghems K."/>
            <person name="Van Kerrebroeck S."/>
            <person name="Borremans W."/>
            <person name="Cleenwerck I."/>
            <person name="Smagghe G."/>
            <person name="De Vuyst L."/>
            <person name="Vandamme P."/>
        </authorList>
    </citation>
    <scope>NUCLEOTIDE SEQUENCE [LARGE SCALE GENOMIC DNA]</scope>
    <source>
        <strain evidence="2 3">R-52487</strain>
    </source>
</reference>
<accession>A0A1S8GN88</accession>
<name>A0A1S8GN88_9PROT</name>
<gene>
    <name evidence="2" type="ORF">AL01_08250</name>
</gene>
<proteinExistence type="predicted"/>
<feature type="region of interest" description="Disordered" evidence="1">
    <location>
        <begin position="1"/>
        <end position="59"/>
    </location>
</feature>
<comment type="caution">
    <text evidence="2">The sequence shown here is derived from an EMBL/GenBank/DDBJ whole genome shotgun (WGS) entry which is preliminary data.</text>
</comment>
<evidence type="ECO:0000256" key="1">
    <source>
        <dbReference type="SAM" id="MobiDB-lite"/>
    </source>
</evidence>
<sequence length="59" mass="6855">MKSEQERKTGETPMTARQERQLREAQALRANLLRRKQQQRSRPAGNDRTMASAASQEDR</sequence>